<dbReference type="EMBL" id="FOXD01000001">
    <property type="protein sequence ID" value="SFO94653.1"/>
    <property type="molecule type" value="Genomic_DNA"/>
</dbReference>
<dbReference type="GO" id="GO:0008736">
    <property type="term" value="F:L-fucose isomerase activity"/>
    <property type="evidence" value="ECO:0007669"/>
    <property type="project" value="InterPro"/>
</dbReference>
<keyword evidence="5" id="KW-1185">Reference proteome</keyword>
<organism evidence="4 5">
    <name type="scientific">Salibacterium halotolerans</name>
    <dbReference type="NCBI Taxonomy" id="1884432"/>
    <lineage>
        <taxon>Bacteria</taxon>
        <taxon>Bacillati</taxon>
        <taxon>Bacillota</taxon>
        <taxon>Bacilli</taxon>
        <taxon>Bacillales</taxon>
        <taxon>Bacillaceae</taxon>
    </lineage>
</organism>
<dbReference type="Proteomes" id="UP000198892">
    <property type="component" value="Unassembled WGS sequence"/>
</dbReference>
<protein>
    <submittedName>
        <fullName evidence="4">L-fucose isomerase</fullName>
    </submittedName>
</protein>
<evidence type="ECO:0000256" key="2">
    <source>
        <dbReference type="ARBA" id="ARBA00023277"/>
    </source>
</evidence>
<dbReference type="Pfam" id="PF02952">
    <property type="entry name" value="Fucose_iso_C"/>
    <property type="match status" value="1"/>
</dbReference>
<dbReference type="InterPro" id="IPR015888">
    <property type="entry name" value="Fuc_isomerase_C"/>
</dbReference>
<dbReference type="OrthoDB" id="5838738at2"/>
<reference evidence="5" key="1">
    <citation type="submission" date="2016-10" db="EMBL/GenBank/DDBJ databases">
        <authorList>
            <person name="Varghese N."/>
            <person name="Submissions S."/>
        </authorList>
    </citation>
    <scope>NUCLEOTIDE SEQUENCE [LARGE SCALE GENOMIC DNA]</scope>
    <source>
        <strain evidence="5">S7</strain>
    </source>
</reference>
<evidence type="ECO:0000313" key="5">
    <source>
        <dbReference type="Proteomes" id="UP000198892"/>
    </source>
</evidence>
<dbReference type="RefSeq" id="WP_093334763.1">
    <property type="nucleotide sequence ID" value="NZ_FOXD01000001.1"/>
</dbReference>
<dbReference type="PANTHER" id="PTHR36120:SF1">
    <property type="entry name" value="L-FUCOSE ISOMERASE C-TERMINAL DOMAIN-CONTAINING PROTEIN"/>
    <property type="match status" value="1"/>
</dbReference>
<proteinExistence type="predicted"/>
<dbReference type="SUPFAM" id="SSF53743">
    <property type="entry name" value="FucI/AraA N-terminal and middle domains"/>
    <property type="match status" value="1"/>
</dbReference>
<evidence type="ECO:0000256" key="1">
    <source>
        <dbReference type="ARBA" id="ARBA00023235"/>
    </source>
</evidence>
<dbReference type="STRING" id="1884432.SAMN05518683_101182"/>
<dbReference type="GO" id="GO:0006004">
    <property type="term" value="P:fucose metabolic process"/>
    <property type="evidence" value="ECO:0007669"/>
    <property type="project" value="InterPro"/>
</dbReference>
<evidence type="ECO:0000259" key="3">
    <source>
        <dbReference type="Pfam" id="PF02952"/>
    </source>
</evidence>
<sequence>MENLLYLPIGRKTFDLETGEKEREKSSAFLRQLSEQVIEPEGIVTSPEELDTFLQSIESGCVSVIIYQSITFADGEFIQSVMEHVKAPVIVWSIREPVVGARLRLNSLTGGNSTSHVLKCAGRRYTFVFGNTEEAQVQSRIKQQIRIQALLESLADFKIGVIGDYQPGFFFSGTDEKQLNEQFGIDVLRLDLQKAFDESKQMPREKWETEIDRAEQQVIGLQRSDETVQRFAQFSSYVRKEVQEKDISALAIRCWPEFFNELGAAACSTLSQFTEEGVVSSCESDIHGAVTMFILQELSGGKSPYLGDMVHVNEAAGSVVFWHCGAGAYSLAHPDQGARPGVHPNRKLGFTMEFGLKPGKVTMFRVGWTPGGYRLLVMRGEALDTPQRFNGTSVEVQLETNVTETLYDLMDEGFEPHYGLVYEDVTEDLMELGKQLRLPVSVYTSR</sequence>
<dbReference type="GO" id="GO:0005737">
    <property type="term" value="C:cytoplasm"/>
    <property type="evidence" value="ECO:0007669"/>
    <property type="project" value="InterPro"/>
</dbReference>
<dbReference type="PANTHER" id="PTHR36120">
    <property type="entry name" value="FUCOSE ISOMERASE"/>
    <property type="match status" value="1"/>
</dbReference>
<evidence type="ECO:0000313" key="4">
    <source>
        <dbReference type="EMBL" id="SFO94653.1"/>
    </source>
</evidence>
<gene>
    <name evidence="4" type="ORF">SAMN05518683_101182</name>
</gene>
<dbReference type="AlphaFoldDB" id="A0A1I5LBU7"/>
<keyword evidence="2" id="KW-0119">Carbohydrate metabolism</keyword>
<feature type="domain" description="L-fucose isomerase C-terminal" evidence="3">
    <location>
        <begin position="356"/>
        <end position="442"/>
    </location>
</feature>
<keyword evidence="1 4" id="KW-0413">Isomerase</keyword>
<accession>A0A1I5LBU7</accession>
<name>A0A1I5LBU7_9BACI</name>
<dbReference type="InterPro" id="IPR009015">
    <property type="entry name" value="Fucose_isomerase_N/cen_sf"/>
</dbReference>